<dbReference type="GO" id="GO:0000786">
    <property type="term" value="C:nucleosome"/>
    <property type="evidence" value="ECO:0007669"/>
    <property type="project" value="UniProtKB-KW"/>
</dbReference>
<gene>
    <name evidence="7" type="ORF">IM811_005604</name>
</gene>
<comment type="subcellular location">
    <subcellularLocation>
        <location evidence="1">Chromosome</location>
    </subcellularLocation>
</comment>
<dbReference type="Pfam" id="PF00125">
    <property type="entry name" value="Histone"/>
    <property type="match status" value="1"/>
</dbReference>
<name>A0A8H7N2W3_BIOOC</name>
<evidence type="ECO:0000256" key="3">
    <source>
        <dbReference type="ARBA" id="ARBA00022454"/>
    </source>
</evidence>
<dbReference type="AlphaFoldDB" id="A0A8H7N2W3"/>
<proteinExistence type="inferred from homology"/>
<dbReference type="GO" id="GO:0030527">
    <property type="term" value="F:structural constituent of chromatin"/>
    <property type="evidence" value="ECO:0007669"/>
    <property type="project" value="InterPro"/>
</dbReference>
<feature type="compositionally biased region" description="Acidic residues" evidence="5">
    <location>
        <begin position="194"/>
        <end position="204"/>
    </location>
</feature>
<dbReference type="InterPro" id="IPR007125">
    <property type="entry name" value="H2A/H2B/H3"/>
</dbReference>
<organism evidence="7 8">
    <name type="scientific">Bionectria ochroleuca</name>
    <name type="common">Gliocladium roseum</name>
    <dbReference type="NCBI Taxonomy" id="29856"/>
    <lineage>
        <taxon>Eukaryota</taxon>
        <taxon>Fungi</taxon>
        <taxon>Dikarya</taxon>
        <taxon>Ascomycota</taxon>
        <taxon>Pezizomycotina</taxon>
        <taxon>Sordariomycetes</taxon>
        <taxon>Hypocreomycetidae</taxon>
        <taxon>Hypocreales</taxon>
        <taxon>Bionectriaceae</taxon>
        <taxon>Clonostachys</taxon>
    </lineage>
</organism>
<dbReference type="Gene3D" id="1.10.20.10">
    <property type="entry name" value="Histone, subunit A"/>
    <property type="match status" value="1"/>
</dbReference>
<feature type="region of interest" description="Disordered" evidence="5">
    <location>
        <begin position="339"/>
        <end position="417"/>
    </location>
</feature>
<feature type="compositionally biased region" description="Basic and acidic residues" evidence="5">
    <location>
        <begin position="347"/>
        <end position="358"/>
    </location>
</feature>
<feature type="compositionally biased region" description="Low complexity" evidence="5">
    <location>
        <begin position="23"/>
        <end position="33"/>
    </location>
</feature>
<feature type="compositionally biased region" description="Basic and acidic residues" evidence="5">
    <location>
        <begin position="398"/>
        <end position="410"/>
    </location>
</feature>
<dbReference type="PRINTS" id="PR00622">
    <property type="entry name" value="HISTONEH3"/>
</dbReference>
<comment type="caution">
    <text evidence="7">The sequence shown here is derived from an EMBL/GenBank/DDBJ whole genome shotgun (WGS) entry which is preliminary data.</text>
</comment>
<dbReference type="Proteomes" id="UP000616885">
    <property type="component" value="Unassembled WGS sequence"/>
</dbReference>
<dbReference type="PANTHER" id="PTHR11426">
    <property type="entry name" value="HISTONE H3"/>
    <property type="match status" value="1"/>
</dbReference>
<keyword evidence="4" id="KW-0238">DNA-binding</keyword>
<evidence type="ECO:0000259" key="6">
    <source>
        <dbReference type="Pfam" id="PF00125"/>
    </source>
</evidence>
<feature type="compositionally biased region" description="Basic residues" evidence="5">
    <location>
        <begin position="1"/>
        <end position="13"/>
    </location>
</feature>
<evidence type="ECO:0000256" key="2">
    <source>
        <dbReference type="ARBA" id="ARBA00010343"/>
    </source>
</evidence>
<dbReference type="EMBL" id="JADCTT010000015">
    <property type="protein sequence ID" value="KAF9744024.1"/>
    <property type="molecule type" value="Genomic_DNA"/>
</dbReference>
<keyword evidence="4" id="KW-0544">Nucleosome core</keyword>
<dbReference type="GO" id="GO:0003677">
    <property type="term" value="F:DNA binding"/>
    <property type="evidence" value="ECO:0007669"/>
    <property type="project" value="InterPro"/>
</dbReference>
<dbReference type="SUPFAM" id="SSF47113">
    <property type="entry name" value="Histone-fold"/>
    <property type="match status" value="1"/>
</dbReference>
<evidence type="ECO:0000313" key="8">
    <source>
        <dbReference type="Proteomes" id="UP000616885"/>
    </source>
</evidence>
<evidence type="ECO:0000256" key="5">
    <source>
        <dbReference type="SAM" id="MobiDB-lite"/>
    </source>
</evidence>
<evidence type="ECO:0000256" key="4">
    <source>
        <dbReference type="ARBA" id="ARBA00023269"/>
    </source>
</evidence>
<dbReference type="GO" id="GO:0046982">
    <property type="term" value="F:protein heterodimerization activity"/>
    <property type="evidence" value="ECO:0007669"/>
    <property type="project" value="InterPro"/>
</dbReference>
<dbReference type="CDD" id="cd22911">
    <property type="entry name" value="HFD_H3"/>
    <property type="match status" value="1"/>
</dbReference>
<dbReference type="InterPro" id="IPR009072">
    <property type="entry name" value="Histone-fold"/>
</dbReference>
<feature type="compositionally biased region" description="Basic residues" evidence="5">
    <location>
        <begin position="180"/>
        <end position="189"/>
    </location>
</feature>
<comment type="similarity">
    <text evidence="2">Belongs to the histone H3 family.</text>
</comment>
<evidence type="ECO:0000313" key="7">
    <source>
        <dbReference type="EMBL" id="KAF9744024.1"/>
    </source>
</evidence>
<feature type="region of interest" description="Disordered" evidence="5">
    <location>
        <begin position="175"/>
        <end position="205"/>
    </location>
</feature>
<sequence length="449" mass="49943">MARQKTRGRKSVKKPPGGKAPRKQPVAAVAKPAKPAKPAKKIQFRKGTVALREIRRYQKSHELLIPKLPFMRLQRNAISALQEATETMLVGTFSAINLLAIHANRVTIQKKDFSTLAGIVSCLGVQMPHLNFQLNGATVGGPGWEEIVGKDGESHGLNMQRLLAKRKAREGKVAEETRALTKRIQKGQKGRQVEEDDDTEDEETFSTKSASSVIVEFTRPQDANKIIDEGLIWQGEVFQCELYDRSCRLRQCFSCQGYGHIGTQCKAIRKCGYCAQDHGSRECPVKSDRSVPRKCANCQGHHEAWSNQCANRKEEMAKVKAAYAARPKYHLVPQNNVVANQANPTVRAHEEPSGRATREGAPSLLPGRTQQSRQGRSKSPTKRGQKRVNPDSNAVHAKGVENEITVDRGSQRPQRIITPSRRALEALDANSARLHSTFQVDNMDVDNRE</sequence>
<feature type="compositionally biased region" description="Basic residues" evidence="5">
    <location>
        <begin position="375"/>
        <end position="386"/>
    </location>
</feature>
<protein>
    <recommendedName>
        <fullName evidence="6">Core Histone H2A/H2B/H3 domain-containing protein</fullName>
    </recommendedName>
</protein>
<dbReference type="InterPro" id="IPR000164">
    <property type="entry name" value="Histone_H3/CENP-A"/>
</dbReference>
<feature type="region of interest" description="Disordered" evidence="5">
    <location>
        <begin position="1"/>
        <end position="37"/>
    </location>
</feature>
<accession>A0A8H7N2W3</accession>
<dbReference type="SMART" id="SM00428">
    <property type="entry name" value="H3"/>
    <property type="match status" value="1"/>
</dbReference>
<evidence type="ECO:0000256" key="1">
    <source>
        <dbReference type="ARBA" id="ARBA00004286"/>
    </source>
</evidence>
<keyword evidence="3" id="KW-0158">Chromosome</keyword>
<reference evidence="7" key="1">
    <citation type="submission" date="2020-10" db="EMBL/GenBank/DDBJ databases">
        <title>High-Quality Genome Resource of Clonostachys rosea strain S41 by Oxford Nanopore Long-Read Sequencing.</title>
        <authorList>
            <person name="Wang H."/>
        </authorList>
    </citation>
    <scope>NUCLEOTIDE SEQUENCE</scope>
    <source>
        <strain evidence="7">S41</strain>
    </source>
</reference>
<feature type="domain" description="Core Histone H2A/H2B/H3" evidence="6">
    <location>
        <begin position="46"/>
        <end position="113"/>
    </location>
</feature>